<dbReference type="EMBL" id="JBBPBK010000016">
    <property type="protein sequence ID" value="KAK9268132.1"/>
    <property type="molecule type" value="Genomic_DNA"/>
</dbReference>
<sequence length="982" mass="109190">MGDTSHLERMGRELKCPICLSLLNSAVSLTCNHVFCNSCIVKSMKLDSNCPVCKVPYQRREIRPAPHMDNLVSIYKNMEVASGINIFVTQNAPSTKLSDEQKKAEGDHNCGGQETSGTCQGRAEKGRTFKGKGCKKSLKPNQKNSDTNLVKPSFPTKKRVQVPQYPLSGTPTQPANFESGLGEITKDVPRNSSIVLNEKPTFNEKGELVFSPFFWLREDEDGEKISQQMDGDHLIDTPPPNGPTFSDLKDSDNEMPSKMTPTGEVHSKSNIAGLFDSEMFEWTQRACSPELCSSPTKMQVADTDEFNGIQEKEVVALSHSRFTDEESVVGIMKCTNTEQGTAIIDVELPNMFHSRTKNANYQSRIKKSNKRGRKVGERVQKKCAKSNMDQVGIHDDSKQVAETQEEMRENNGNSSNLEKAAKRTKVSSDKNPELKEYPVRSKNQRPDSAKGNTLEEKSATESQINEDMIPQLLLSSFIRDDNTKSSDFGEKTSKNARDIKSAINLKCTRQLRSLKKLKVSFDDNSKDSLVGAVQEDHRKVAAKETQPLKKVQGSPEVKVLDDLSTVEKDLPVTTGVVLRKCETIPNKIQCAFCHSSEDTEVFGEMIHYFNGKPVAADYNGGSNVIHSHRNCTEWAPDVYFEDDTVINLEGELGRSRRIKCSLCGIKGAALGCYEKRCHRSFHVPCAKKMPECRWDTVNFVMLCPIHASSKLPNEISGSQGKRRKKIIPKGQSHTQRAQVSVKHDTRMSWHLNSGGSSEKIVLCCSALTTAEKEIVSVFEKLSGVAELKKWCSSVTHVIASTDENGACRRTLKILMGILEGKWILSIDWIKACMKAMKPVDEEQYEISVDVHGIKDGPRLGRLRLISKQPKLFDGFKFYFAGDFIPSYKGYLQDLVIAAGGTVLHRKPISGDQEALLSRSSATTFVIYSLELPDKCDPSKNSLILDRRRSDAEALASSTEAKVASNSWILNSIAACKLQNDVE</sequence>
<dbReference type="SUPFAM" id="SSF52113">
    <property type="entry name" value="BRCT domain"/>
    <property type="match status" value="2"/>
</dbReference>
<dbReference type="InterPro" id="IPR031099">
    <property type="entry name" value="BRCA1-associated"/>
</dbReference>
<evidence type="ECO:0000313" key="14">
    <source>
        <dbReference type="EMBL" id="KAK9268132.1"/>
    </source>
</evidence>
<dbReference type="InterPro" id="IPR017907">
    <property type="entry name" value="Znf_RING_CS"/>
</dbReference>
<reference evidence="14 15" key="1">
    <citation type="journal article" date="2024" name="Plant J.">
        <title>Genome sequences and population genomics reveal climatic adaptation and genomic divergence between two closely related sweetgum species.</title>
        <authorList>
            <person name="Xu W.Q."/>
            <person name="Ren C.Q."/>
            <person name="Zhang X.Y."/>
            <person name="Comes H.P."/>
            <person name="Liu X.H."/>
            <person name="Li Y.G."/>
            <person name="Kettle C.J."/>
            <person name="Jalonen R."/>
            <person name="Gaisberger H."/>
            <person name="Ma Y.Z."/>
            <person name="Qiu Y.X."/>
        </authorList>
    </citation>
    <scope>NUCLEOTIDE SEQUENCE [LARGE SCALE GENOMIC DNA]</scope>
    <source>
        <strain evidence="14">Hangzhou</strain>
    </source>
</reference>
<dbReference type="CDD" id="cd15571">
    <property type="entry name" value="ePHD"/>
    <property type="match status" value="1"/>
</dbReference>
<dbReference type="InterPro" id="IPR036420">
    <property type="entry name" value="BRCT_dom_sf"/>
</dbReference>
<dbReference type="GO" id="GO:0005634">
    <property type="term" value="C:nucleus"/>
    <property type="evidence" value="ECO:0007669"/>
    <property type="project" value="UniProtKB-SubCell"/>
</dbReference>
<dbReference type="PIRSF" id="PIRSF001734">
    <property type="entry name" value="BRCA1"/>
    <property type="match status" value="1"/>
</dbReference>
<feature type="compositionally biased region" description="Basic residues" evidence="10">
    <location>
        <begin position="128"/>
        <end position="138"/>
    </location>
</feature>
<dbReference type="FunFam" id="3.40.50.10190:FF:000006">
    <property type="entry name" value="Breast cancer type 1 susceptibility protein homolog"/>
    <property type="match status" value="1"/>
</dbReference>
<dbReference type="InterPro" id="IPR013083">
    <property type="entry name" value="Znf_RING/FYVE/PHD"/>
</dbReference>
<evidence type="ECO:0000256" key="9">
    <source>
        <dbReference type="PROSITE-ProRule" id="PRU00175"/>
    </source>
</evidence>
<keyword evidence="2" id="KW-0479">Metal-binding</keyword>
<evidence type="ECO:0000256" key="7">
    <source>
        <dbReference type="ARBA" id="ARBA00023204"/>
    </source>
</evidence>
<feature type="region of interest" description="Disordered" evidence="10">
    <location>
        <begin position="357"/>
        <end position="466"/>
    </location>
</feature>
<dbReference type="SMART" id="SM00292">
    <property type="entry name" value="BRCT"/>
    <property type="match status" value="2"/>
</dbReference>
<feature type="domain" description="BRCT" evidence="12">
    <location>
        <begin position="867"/>
        <end position="982"/>
    </location>
</feature>
<gene>
    <name evidence="14" type="ORF">L1049_010572</name>
</gene>
<evidence type="ECO:0000256" key="10">
    <source>
        <dbReference type="SAM" id="MobiDB-lite"/>
    </source>
</evidence>
<dbReference type="GO" id="GO:0008270">
    <property type="term" value="F:zinc ion binding"/>
    <property type="evidence" value="ECO:0007669"/>
    <property type="project" value="UniProtKB-KW"/>
</dbReference>
<dbReference type="FunFam" id="3.30.40.10:FF:000352">
    <property type="entry name" value="Breast cancer associated RING 1"/>
    <property type="match status" value="1"/>
</dbReference>
<dbReference type="CDD" id="cd17734">
    <property type="entry name" value="BRCT_Bard1_rpt1"/>
    <property type="match status" value="1"/>
</dbReference>
<evidence type="ECO:0000256" key="3">
    <source>
        <dbReference type="ARBA" id="ARBA00022737"/>
    </source>
</evidence>
<evidence type="ECO:0000313" key="15">
    <source>
        <dbReference type="Proteomes" id="UP001415857"/>
    </source>
</evidence>
<evidence type="ECO:0000256" key="8">
    <source>
        <dbReference type="ARBA" id="ARBA00023242"/>
    </source>
</evidence>
<dbReference type="PROSITE" id="PS50172">
    <property type="entry name" value="BRCT"/>
    <property type="match status" value="2"/>
</dbReference>
<dbReference type="PROSITE" id="PS51805">
    <property type="entry name" value="EPHD"/>
    <property type="match status" value="1"/>
</dbReference>
<dbReference type="GO" id="GO:0004842">
    <property type="term" value="F:ubiquitin-protein transferase activity"/>
    <property type="evidence" value="ECO:0007669"/>
    <property type="project" value="TreeGrafter"/>
</dbReference>
<dbReference type="Proteomes" id="UP001415857">
    <property type="component" value="Unassembled WGS sequence"/>
</dbReference>
<feature type="region of interest" description="Disordered" evidence="10">
    <location>
        <begin position="714"/>
        <end position="735"/>
    </location>
</feature>
<feature type="domain" description="RING-type" evidence="11">
    <location>
        <begin position="16"/>
        <end position="54"/>
    </location>
</feature>
<evidence type="ECO:0000256" key="1">
    <source>
        <dbReference type="ARBA" id="ARBA00004123"/>
    </source>
</evidence>
<keyword evidence="5 9" id="KW-0863">Zinc-finger</keyword>
<evidence type="ECO:0000259" key="11">
    <source>
        <dbReference type="PROSITE" id="PS50089"/>
    </source>
</evidence>
<feature type="domain" description="BRCT" evidence="12">
    <location>
        <begin position="792"/>
        <end position="846"/>
    </location>
</feature>
<dbReference type="SUPFAM" id="SSF57850">
    <property type="entry name" value="RING/U-box"/>
    <property type="match status" value="1"/>
</dbReference>
<dbReference type="Pfam" id="PF16589">
    <property type="entry name" value="BRCT_2"/>
    <property type="match status" value="1"/>
</dbReference>
<keyword evidence="3" id="KW-0677">Repeat</keyword>
<dbReference type="AlphaFoldDB" id="A0AAP0N9K4"/>
<evidence type="ECO:0000256" key="4">
    <source>
        <dbReference type="ARBA" id="ARBA00022763"/>
    </source>
</evidence>
<dbReference type="InterPro" id="IPR001841">
    <property type="entry name" value="Znf_RING"/>
</dbReference>
<feature type="compositionally biased region" description="Basic residues" evidence="10">
    <location>
        <begin position="364"/>
        <end position="373"/>
    </location>
</feature>
<feature type="region of interest" description="Disordered" evidence="10">
    <location>
        <begin position="95"/>
        <end position="153"/>
    </location>
</feature>
<dbReference type="GO" id="GO:0000724">
    <property type="term" value="P:double-strand break repair via homologous recombination"/>
    <property type="evidence" value="ECO:0007669"/>
    <property type="project" value="UniProtKB-ARBA"/>
</dbReference>
<feature type="compositionally biased region" description="Polar residues" evidence="10">
    <location>
        <begin position="139"/>
        <end position="150"/>
    </location>
</feature>
<dbReference type="PROSITE" id="PS50089">
    <property type="entry name" value="ZF_RING_2"/>
    <property type="match status" value="1"/>
</dbReference>
<feature type="domain" description="PHD-type" evidence="13">
    <location>
        <begin position="587"/>
        <end position="707"/>
    </location>
</feature>
<dbReference type="PANTHER" id="PTHR13763">
    <property type="entry name" value="BREAST CANCER TYPE 1 SUSCEPTIBILITY PROTEIN BRCA1"/>
    <property type="match status" value="1"/>
</dbReference>
<dbReference type="Gene3D" id="3.30.40.10">
    <property type="entry name" value="Zinc/RING finger domain, C3HC4 (zinc finger)"/>
    <property type="match status" value="2"/>
</dbReference>
<keyword evidence="7" id="KW-0234">DNA repair</keyword>
<dbReference type="Pfam" id="PF13771">
    <property type="entry name" value="zf-HC5HC2H"/>
    <property type="match status" value="1"/>
</dbReference>
<evidence type="ECO:0000256" key="2">
    <source>
        <dbReference type="ARBA" id="ARBA00022723"/>
    </source>
</evidence>
<organism evidence="14 15">
    <name type="scientific">Liquidambar formosana</name>
    <name type="common">Formosan gum</name>
    <dbReference type="NCBI Taxonomy" id="63359"/>
    <lineage>
        <taxon>Eukaryota</taxon>
        <taxon>Viridiplantae</taxon>
        <taxon>Streptophyta</taxon>
        <taxon>Embryophyta</taxon>
        <taxon>Tracheophyta</taxon>
        <taxon>Spermatophyta</taxon>
        <taxon>Magnoliopsida</taxon>
        <taxon>eudicotyledons</taxon>
        <taxon>Gunneridae</taxon>
        <taxon>Pentapetalae</taxon>
        <taxon>Saxifragales</taxon>
        <taxon>Altingiaceae</taxon>
        <taxon>Liquidambar</taxon>
    </lineage>
</organism>
<dbReference type="FunFam" id="3.30.40.10:FF:000310">
    <property type="entry name" value="Breast cancer associated RING 1"/>
    <property type="match status" value="1"/>
</dbReference>
<dbReference type="PANTHER" id="PTHR13763:SF0">
    <property type="entry name" value="BREAST CANCER TYPE 1 SUSCEPTIBILITY PROTEIN"/>
    <property type="match status" value="1"/>
</dbReference>
<proteinExistence type="predicted"/>
<dbReference type="SMART" id="SM00184">
    <property type="entry name" value="RING"/>
    <property type="match status" value="2"/>
</dbReference>
<dbReference type="Pfam" id="PF13923">
    <property type="entry name" value="zf-C3HC4_2"/>
    <property type="match status" value="1"/>
</dbReference>
<keyword evidence="15" id="KW-1185">Reference proteome</keyword>
<protein>
    <submittedName>
        <fullName evidence="14">Uncharacterized protein</fullName>
    </submittedName>
</protein>
<dbReference type="PROSITE" id="PS00518">
    <property type="entry name" value="ZF_RING_1"/>
    <property type="match status" value="1"/>
</dbReference>
<keyword evidence="8" id="KW-0539">Nucleus</keyword>
<accession>A0AAP0N9K4</accession>
<comment type="caution">
    <text evidence="14">The sequence shown here is derived from an EMBL/GenBank/DDBJ whole genome shotgun (WGS) entry which is preliminary data.</text>
</comment>
<evidence type="ECO:0000256" key="6">
    <source>
        <dbReference type="ARBA" id="ARBA00022833"/>
    </source>
</evidence>
<dbReference type="InterPro" id="IPR034732">
    <property type="entry name" value="EPHD"/>
</dbReference>
<evidence type="ECO:0000259" key="12">
    <source>
        <dbReference type="PROSITE" id="PS50172"/>
    </source>
</evidence>
<keyword evidence="6" id="KW-0862">Zinc</keyword>
<feature type="compositionally biased region" description="Basic and acidic residues" evidence="10">
    <location>
        <begin position="426"/>
        <end position="459"/>
    </location>
</feature>
<dbReference type="InterPro" id="IPR001357">
    <property type="entry name" value="BRCT_dom"/>
</dbReference>
<evidence type="ECO:0000256" key="5">
    <source>
        <dbReference type="ARBA" id="ARBA00022771"/>
    </source>
</evidence>
<dbReference type="Gene3D" id="3.40.50.10190">
    <property type="entry name" value="BRCT domain"/>
    <property type="match status" value="2"/>
</dbReference>
<comment type="subcellular location">
    <subcellularLocation>
        <location evidence="1">Nucleus</location>
    </subcellularLocation>
</comment>
<feature type="region of interest" description="Disordered" evidence="10">
    <location>
        <begin position="233"/>
        <end position="266"/>
    </location>
</feature>
<dbReference type="GO" id="GO:0045944">
    <property type="term" value="P:positive regulation of transcription by RNA polymerase II"/>
    <property type="evidence" value="ECO:0007669"/>
    <property type="project" value="TreeGrafter"/>
</dbReference>
<feature type="compositionally biased region" description="Basic and acidic residues" evidence="10">
    <location>
        <begin position="97"/>
        <end position="108"/>
    </location>
</feature>
<name>A0AAP0N9K4_LIQFO</name>
<feature type="compositionally biased region" description="Basic and acidic residues" evidence="10">
    <location>
        <begin position="392"/>
        <end position="409"/>
    </location>
</feature>
<keyword evidence="4" id="KW-0227">DNA damage</keyword>
<dbReference type="Pfam" id="PF00533">
    <property type="entry name" value="BRCT"/>
    <property type="match status" value="1"/>
</dbReference>
<evidence type="ECO:0000259" key="13">
    <source>
        <dbReference type="PROSITE" id="PS51805"/>
    </source>
</evidence>